<evidence type="ECO:0000256" key="4">
    <source>
        <dbReference type="ARBA" id="ARBA00011738"/>
    </source>
</evidence>
<dbReference type="Pfam" id="PF00155">
    <property type="entry name" value="Aminotran_1_2"/>
    <property type="match status" value="1"/>
</dbReference>
<feature type="domain" description="Aminotransferase class I/classII large" evidence="12">
    <location>
        <begin position="23"/>
        <end position="345"/>
    </location>
</feature>
<comment type="subunit">
    <text evidence="4 11">Homodimer.</text>
</comment>
<dbReference type="InterPro" id="IPR015421">
    <property type="entry name" value="PyrdxlP-dep_Trfase_major"/>
</dbReference>
<comment type="pathway">
    <text evidence="2 11">Amino-acid biosynthesis; L-histidine biosynthesis; L-histidine from 5-phospho-alpha-D-ribose 1-diphosphate: step 7/9.</text>
</comment>
<dbReference type="Gene3D" id="3.40.640.10">
    <property type="entry name" value="Type I PLP-dependent aspartate aminotransferase-like (Major domain)"/>
    <property type="match status" value="1"/>
</dbReference>
<comment type="similarity">
    <text evidence="3 11">Belongs to the class-II pyridoxal-phosphate-dependent aminotransferase family. Histidinol-phosphate aminotransferase subfamily.</text>
</comment>
<evidence type="ECO:0000313" key="13">
    <source>
        <dbReference type="EMBL" id="MCD1655667.1"/>
    </source>
</evidence>
<dbReference type="AlphaFoldDB" id="A0AAE3EJ63"/>
<organism evidence="13 14">
    <name type="scientific">Teretinema zuelzerae</name>
    <dbReference type="NCBI Taxonomy" id="156"/>
    <lineage>
        <taxon>Bacteria</taxon>
        <taxon>Pseudomonadati</taxon>
        <taxon>Spirochaetota</taxon>
        <taxon>Spirochaetia</taxon>
        <taxon>Spirochaetales</taxon>
        <taxon>Treponemataceae</taxon>
        <taxon>Teretinema</taxon>
    </lineage>
</organism>
<dbReference type="EC" id="2.6.1.9" evidence="11"/>
<dbReference type="NCBIfam" id="TIGR01141">
    <property type="entry name" value="hisC"/>
    <property type="match status" value="1"/>
</dbReference>
<evidence type="ECO:0000256" key="11">
    <source>
        <dbReference type="HAMAP-Rule" id="MF_01023"/>
    </source>
</evidence>
<dbReference type="GO" id="GO:0000105">
    <property type="term" value="P:L-histidine biosynthetic process"/>
    <property type="evidence" value="ECO:0007669"/>
    <property type="project" value="UniProtKB-UniRule"/>
</dbReference>
<evidence type="ECO:0000256" key="8">
    <source>
        <dbReference type="ARBA" id="ARBA00022898"/>
    </source>
</evidence>
<evidence type="ECO:0000256" key="1">
    <source>
        <dbReference type="ARBA" id="ARBA00001933"/>
    </source>
</evidence>
<feature type="modified residue" description="N6-(pyridoxal phosphate)lysine" evidence="11">
    <location>
        <position position="211"/>
    </location>
</feature>
<dbReference type="GO" id="GO:0004400">
    <property type="term" value="F:histidinol-phosphate transaminase activity"/>
    <property type="evidence" value="ECO:0007669"/>
    <property type="project" value="UniProtKB-UniRule"/>
</dbReference>
<dbReference type="PANTHER" id="PTHR42885">
    <property type="entry name" value="HISTIDINOL-PHOSPHATE AMINOTRANSFERASE-RELATED"/>
    <property type="match status" value="1"/>
</dbReference>
<dbReference type="InterPro" id="IPR004839">
    <property type="entry name" value="Aminotransferase_I/II_large"/>
</dbReference>
<dbReference type="GO" id="GO:0030170">
    <property type="term" value="F:pyridoxal phosphate binding"/>
    <property type="evidence" value="ECO:0007669"/>
    <property type="project" value="InterPro"/>
</dbReference>
<gene>
    <name evidence="11 13" type="primary">hisC</name>
    <name evidence="13" type="ORF">K7J14_13295</name>
</gene>
<proteinExistence type="inferred from homology"/>
<dbReference type="Gene3D" id="3.90.1150.10">
    <property type="entry name" value="Aspartate Aminotransferase, domain 1"/>
    <property type="match status" value="1"/>
</dbReference>
<protein>
    <recommendedName>
        <fullName evidence="11">Histidinol-phosphate aminotransferase</fullName>
        <ecNumber evidence="11">2.6.1.9</ecNumber>
    </recommendedName>
    <alternativeName>
        <fullName evidence="11">Imidazole acetol-phosphate transaminase</fullName>
    </alternativeName>
</protein>
<keyword evidence="14" id="KW-1185">Reference proteome</keyword>
<evidence type="ECO:0000256" key="6">
    <source>
        <dbReference type="ARBA" id="ARBA00022605"/>
    </source>
</evidence>
<evidence type="ECO:0000313" key="14">
    <source>
        <dbReference type="Proteomes" id="UP001198163"/>
    </source>
</evidence>
<evidence type="ECO:0000256" key="9">
    <source>
        <dbReference type="ARBA" id="ARBA00023102"/>
    </source>
</evidence>
<evidence type="ECO:0000256" key="5">
    <source>
        <dbReference type="ARBA" id="ARBA00022576"/>
    </source>
</evidence>
<comment type="caution">
    <text evidence="13">The sequence shown here is derived from an EMBL/GenBank/DDBJ whole genome shotgun (WGS) entry which is preliminary data.</text>
</comment>
<evidence type="ECO:0000256" key="2">
    <source>
        <dbReference type="ARBA" id="ARBA00005011"/>
    </source>
</evidence>
<dbReference type="CDD" id="cd00609">
    <property type="entry name" value="AAT_like"/>
    <property type="match status" value="1"/>
</dbReference>
<dbReference type="InterPro" id="IPR015422">
    <property type="entry name" value="PyrdxlP-dep_Trfase_small"/>
</dbReference>
<keyword evidence="8 11" id="KW-0663">Pyridoxal phosphate</keyword>
<dbReference type="EMBL" id="JAINWA010000003">
    <property type="protein sequence ID" value="MCD1655667.1"/>
    <property type="molecule type" value="Genomic_DNA"/>
</dbReference>
<accession>A0AAE3EJ63</accession>
<evidence type="ECO:0000256" key="7">
    <source>
        <dbReference type="ARBA" id="ARBA00022679"/>
    </source>
</evidence>
<keyword evidence="7 11" id="KW-0808">Transferase</keyword>
<keyword evidence="9 11" id="KW-0368">Histidine biosynthesis</keyword>
<name>A0AAE3EJ63_9SPIR</name>
<evidence type="ECO:0000256" key="3">
    <source>
        <dbReference type="ARBA" id="ARBA00007970"/>
    </source>
</evidence>
<dbReference type="PANTHER" id="PTHR42885:SF2">
    <property type="entry name" value="HISTIDINOL-PHOSPHATE AMINOTRANSFERASE"/>
    <property type="match status" value="1"/>
</dbReference>
<sequence length="351" mass="38781">MFAKRFAGLKPYVPGEQPTDRAYIKLNANENPYPPSPEVEKVLRDFDPALFQRYPDPDARELRSAIADMLGGGVSPEMIFAGNGSDEVLSFVFYAFFDSDSPLRFPEHTYSFYPVYAGYYDIPVIKTPLLSDFSIDTEALSEGPGTGVIFANPNAPTGIYLPLDKIRNLLDSVPRDRVVVVDEAYIDFGGETAVPLLAEYPNLAIVRTFSKSYCFAGARLGFVVANPPLIQALFTTKNSFNHFPVDALTQKIGIASCRDSRYYAEINGRIIKTRDSFSASLRKAGWDVLPSLANFVFARKAGLSGRGAYEAIKREGILVRYFDIPGITDFVRISIGLPADMEKLLAVMSSL</sequence>
<keyword evidence="5 11" id="KW-0032">Aminotransferase</keyword>
<evidence type="ECO:0000259" key="12">
    <source>
        <dbReference type="Pfam" id="PF00155"/>
    </source>
</evidence>
<keyword evidence="6 11" id="KW-0028">Amino-acid biosynthesis</keyword>
<evidence type="ECO:0000256" key="10">
    <source>
        <dbReference type="ARBA" id="ARBA00047481"/>
    </source>
</evidence>
<comment type="catalytic activity">
    <reaction evidence="10 11">
        <text>L-histidinol phosphate + 2-oxoglutarate = 3-(imidazol-4-yl)-2-oxopropyl phosphate + L-glutamate</text>
        <dbReference type="Rhea" id="RHEA:23744"/>
        <dbReference type="ChEBI" id="CHEBI:16810"/>
        <dbReference type="ChEBI" id="CHEBI:29985"/>
        <dbReference type="ChEBI" id="CHEBI:57766"/>
        <dbReference type="ChEBI" id="CHEBI:57980"/>
        <dbReference type="EC" id="2.6.1.9"/>
    </reaction>
</comment>
<reference evidence="13" key="1">
    <citation type="submission" date="2021-08" db="EMBL/GenBank/DDBJ databases">
        <title>Comparative analyses of Brucepasteria parasyntrophica and Teretinema zuelzerae.</title>
        <authorList>
            <person name="Song Y."/>
            <person name="Brune A."/>
        </authorList>
    </citation>
    <scope>NUCLEOTIDE SEQUENCE</scope>
    <source>
        <strain evidence="13">DSM 1903</strain>
    </source>
</reference>
<dbReference type="RefSeq" id="WP_230757259.1">
    <property type="nucleotide sequence ID" value="NZ_JAINWA010000003.1"/>
</dbReference>
<dbReference type="HAMAP" id="MF_01023">
    <property type="entry name" value="HisC_aminotrans_2"/>
    <property type="match status" value="1"/>
</dbReference>
<dbReference type="InterPro" id="IPR005861">
    <property type="entry name" value="HisP_aminotrans"/>
</dbReference>
<dbReference type="InterPro" id="IPR015424">
    <property type="entry name" value="PyrdxlP-dep_Trfase"/>
</dbReference>
<dbReference type="Proteomes" id="UP001198163">
    <property type="component" value="Unassembled WGS sequence"/>
</dbReference>
<comment type="cofactor">
    <cofactor evidence="1 11">
        <name>pyridoxal 5'-phosphate</name>
        <dbReference type="ChEBI" id="CHEBI:597326"/>
    </cofactor>
</comment>
<dbReference type="SUPFAM" id="SSF53383">
    <property type="entry name" value="PLP-dependent transferases"/>
    <property type="match status" value="1"/>
</dbReference>